<dbReference type="EMBL" id="BKAJ01000072">
    <property type="protein sequence ID" value="GEP56928.1"/>
    <property type="molecule type" value="Genomic_DNA"/>
</dbReference>
<protein>
    <submittedName>
        <fullName evidence="1">Uncharacterized protein</fullName>
    </submittedName>
</protein>
<evidence type="ECO:0000313" key="2">
    <source>
        <dbReference type="Proteomes" id="UP000321058"/>
    </source>
</evidence>
<sequence>MVASARACSRRCVSAVECRADAACVLLECNELDTSFHLRAETRQISGQHALRPALWQLQDEGKSRVQLVKGQALDELVVRRIGRLGMADVAGLDELLREAEGFQDFQRARLNGSGPGVAGRPVVLADDPAGNAMPPELGPAPYAADRRIRDFDNSRRDGLRVLGSQRGWLLRRHSIVAVNWLASKN</sequence>
<dbReference type="AlphaFoldDB" id="A0A512ND99"/>
<evidence type="ECO:0000313" key="1">
    <source>
        <dbReference type="EMBL" id="GEP56928.1"/>
    </source>
</evidence>
<organism evidence="1 2">
    <name type="scientific">Reyranella soli</name>
    <dbReference type="NCBI Taxonomy" id="1230389"/>
    <lineage>
        <taxon>Bacteria</taxon>
        <taxon>Pseudomonadati</taxon>
        <taxon>Pseudomonadota</taxon>
        <taxon>Alphaproteobacteria</taxon>
        <taxon>Hyphomicrobiales</taxon>
        <taxon>Reyranellaceae</taxon>
        <taxon>Reyranella</taxon>
    </lineage>
</organism>
<keyword evidence="2" id="KW-1185">Reference proteome</keyword>
<dbReference type="Proteomes" id="UP000321058">
    <property type="component" value="Unassembled WGS sequence"/>
</dbReference>
<reference evidence="1 2" key="1">
    <citation type="submission" date="2019-07" db="EMBL/GenBank/DDBJ databases">
        <title>Whole genome shotgun sequence of Reyranella soli NBRC 108950.</title>
        <authorList>
            <person name="Hosoyama A."/>
            <person name="Uohara A."/>
            <person name="Ohji S."/>
            <person name="Ichikawa N."/>
        </authorList>
    </citation>
    <scope>NUCLEOTIDE SEQUENCE [LARGE SCALE GENOMIC DNA]</scope>
    <source>
        <strain evidence="1 2">NBRC 108950</strain>
    </source>
</reference>
<name>A0A512ND99_9HYPH</name>
<comment type="caution">
    <text evidence="1">The sequence shown here is derived from an EMBL/GenBank/DDBJ whole genome shotgun (WGS) entry which is preliminary data.</text>
</comment>
<accession>A0A512ND99</accession>
<gene>
    <name evidence="1" type="ORF">RSO01_40940</name>
</gene>
<proteinExistence type="predicted"/>